<keyword evidence="2" id="KW-1185">Reference proteome</keyword>
<dbReference type="Pfam" id="PF13431">
    <property type="entry name" value="TPR_17"/>
    <property type="match status" value="1"/>
</dbReference>
<dbReference type="NCBIfam" id="NF047558">
    <property type="entry name" value="TPR_END_plus"/>
    <property type="match status" value="1"/>
</dbReference>
<dbReference type="SUPFAM" id="SSF48452">
    <property type="entry name" value="TPR-like"/>
    <property type="match status" value="1"/>
</dbReference>
<protein>
    <recommendedName>
        <fullName evidence="3">Tetratricopeptide repeat protein</fullName>
    </recommendedName>
</protein>
<dbReference type="EMBL" id="JAFLQZ010000001">
    <property type="protein sequence ID" value="MBO0356704.1"/>
    <property type="molecule type" value="Genomic_DNA"/>
</dbReference>
<sequence>MYQEALTLQPNDPLAYYCLAVVAARQKDEARMGENLRRAVQLDRKFAQRAVEDLEFMDMARTKTFVEVLKQ</sequence>
<dbReference type="Proteomes" id="UP000664144">
    <property type="component" value="Unassembled WGS sequence"/>
</dbReference>
<gene>
    <name evidence="1" type="ORF">J0X19_01985</name>
</gene>
<evidence type="ECO:0008006" key="3">
    <source>
        <dbReference type="Google" id="ProtNLM"/>
    </source>
</evidence>
<reference evidence="1" key="1">
    <citation type="submission" date="2021-03" db="EMBL/GenBank/DDBJ databases">
        <authorList>
            <person name="Kim M.K."/>
        </authorList>
    </citation>
    <scope>NUCLEOTIDE SEQUENCE</scope>
    <source>
        <strain evidence="1">BT186</strain>
    </source>
</reference>
<proteinExistence type="predicted"/>
<evidence type="ECO:0000313" key="2">
    <source>
        <dbReference type="Proteomes" id="UP000664144"/>
    </source>
</evidence>
<organism evidence="1 2">
    <name type="scientific">Hymenobacter telluris</name>
    <dbReference type="NCBI Taxonomy" id="2816474"/>
    <lineage>
        <taxon>Bacteria</taxon>
        <taxon>Pseudomonadati</taxon>
        <taxon>Bacteroidota</taxon>
        <taxon>Cytophagia</taxon>
        <taxon>Cytophagales</taxon>
        <taxon>Hymenobacteraceae</taxon>
        <taxon>Hymenobacter</taxon>
    </lineage>
</organism>
<dbReference type="Gene3D" id="1.25.40.10">
    <property type="entry name" value="Tetratricopeptide repeat domain"/>
    <property type="match status" value="1"/>
</dbReference>
<dbReference type="AlphaFoldDB" id="A0A939ET83"/>
<accession>A0A939ET83</accession>
<evidence type="ECO:0000313" key="1">
    <source>
        <dbReference type="EMBL" id="MBO0356704.1"/>
    </source>
</evidence>
<name>A0A939ET83_9BACT</name>
<comment type="caution">
    <text evidence="1">The sequence shown here is derived from an EMBL/GenBank/DDBJ whole genome shotgun (WGS) entry which is preliminary data.</text>
</comment>
<dbReference type="InterPro" id="IPR011990">
    <property type="entry name" value="TPR-like_helical_dom_sf"/>
</dbReference>